<keyword evidence="6" id="KW-0687">Ribonucleoprotein</keyword>
<dbReference type="Gene3D" id="2.40.50.100">
    <property type="match status" value="1"/>
</dbReference>
<evidence type="ECO:0000256" key="3">
    <source>
        <dbReference type="ARBA" id="ARBA00022946"/>
    </source>
</evidence>
<dbReference type="KEGG" id="muo:115473408"/>
<dbReference type="GO" id="GO:0006412">
    <property type="term" value="P:translation"/>
    <property type="evidence" value="ECO:0007669"/>
    <property type="project" value="InterPro"/>
</dbReference>
<evidence type="ECO:0000313" key="10">
    <source>
        <dbReference type="RefSeq" id="XP_030064210.1"/>
    </source>
</evidence>
<dbReference type="PANTHER" id="PTHR15893:SF0">
    <property type="entry name" value="LARGE RIBOSOMAL SUBUNIT PROTEIN BL27M"/>
    <property type="match status" value="1"/>
</dbReference>
<dbReference type="InParanoid" id="A0A6P7YM49"/>
<reference evidence="10" key="1">
    <citation type="submission" date="2025-08" db="UniProtKB">
        <authorList>
            <consortium name="RefSeq"/>
        </authorList>
    </citation>
    <scope>IDENTIFICATION</scope>
</reference>
<dbReference type="GeneID" id="115473408"/>
<evidence type="ECO:0000256" key="4">
    <source>
        <dbReference type="ARBA" id="ARBA00022980"/>
    </source>
</evidence>
<dbReference type="CTD" id="51264"/>
<dbReference type="SUPFAM" id="SSF110324">
    <property type="entry name" value="Ribosomal L27 protein-like"/>
    <property type="match status" value="1"/>
</dbReference>
<evidence type="ECO:0000256" key="8">
    <source>
        <dbReference type="ARBA" id="ARBA00076963"/>
    </source>
</evidence>
<evidence type="ECO:0000256" key="7">
    <source>
        <dbReference type="ARBA" id="ARBA00035267"/>
    </source>
</evidence>
<dbReference type="InterPro" id="IPR001684">
    <property type="entry name" value="Ribosomal_bL27"/>
</dbReference>
<evidence type="ECO:0000256" key="1">
    <source>
        <dbReference type="ARBA" id="ARBA00004173"/>
    </source>
</evidence>
<evidence type="ECO:0000256" key="2">
    <source>
        <dbReference type="ARBA" id="ARBA00010797"/>
    </source>
</evidence>
<keyword evidence="4 10" id="KW-0689">Ribosomal protein</keyword>
<evidence type="ECO:0000313" key="9">
    <source>
        <dbReference type="Proteomes" id="UP000515156"/>
    </source>
</evidence>
<protein>
    <recommendedName>
        <fullName evidence="7">Large ribosomal subunit protein bL27m</fullName>
    </recommendedName>
    <alternativeName>
        <fullName evidence="8">39S ribosomal protein L27, mitochondrial</fullName>
    </alternativeName>
</protein>
<dbReference type="FunCoup" id="A0A6P7YM49">
    <property type="interactions" value="1199"/>
</dbReference>
<keyword evidence="9" id="KW-1185">Reference proteome</keyword>
<dbReference type="RefSeq" id="XP_030064210.1">
    <property type="nucleotide sequence ID" value="XM_030208350.1"/>
</dbReference>
<dbReference type="AlphaFoldDB" id="A0A6P7YM49"/>
<keyword evidence="5" id="KW-0496">Mitochondrion</keyword>
<sequence length="197" mass="21927">MYTHSIPPPYYFQTSRGRYPLPCLIFSGSPTSSGKGEKKHESARGRKMAALLSVCTGLRFPVCLGVLAPFQLLMIPTRCASKKAGRTSRNHGGKSPGKHYGYKKLDGTFVHAGAILATQRQIRWHPGFQVGLGRRQILYALEDGIVRFTKEVYVPHPDSPETNDVICRLPVGALLYKTFINVIPPKQEGRFKLVDML</sequence>
<evidence type="ECO:0000256" key="5">
    <source>
        <dbReference type="ARBA" id="ARBA00023128"/>
    </source>
</evidence>
<name>A0A6P7YM49_9AMPH</name>
<evidence type="ECO:0000256" key="6">
    <source>
        <dbReference type="ARBA" id="ARBA00023274"/>
    </source>
</evidence>
<dbReference type="FunFam" id="2.40.50.100:FF:000031">
    <property type="entry name" value="39S ribosomal protein L27, mitochondrial"/>
    <property type="match status" value="1"/>
</dbReference>
<comment type="subcellular location">
    <subcellularLocation>
        <location evidence="1">Mitochondrion</location>
    </subcellularLocation>
</comment>
<organism evidence="9 10">
    <name type="scientific">Microcaecilia unicolor</name>
    <dbReference type="NCBI Taxonomy" id="1415580"/>
    <lineage>
        <taxon>Eukaryota</taxon>
        <taxon>Metazoa</taxon>
        <taxon>Chordata</taxon>
        <taxon>Craniata</taxon>
        <taxon>Vertebrata</taxon>
        <taxon>Euteleostomi</taxon>
        <taxon>Amphibia</taxon>
        <taxon>Gymnophiona</taxon>
        <taxon>Siphonopidae</taxon>
        <taxon>Microcaecilia</taxon>
    </lineage>
</organism>
<dbReference type="PANTHER" id="PTHR15893">
    <property type="entry name" value="RIBOSOMAL PROTEIN L27"/>
    <property type="match status" value="1"/>
</dbReference>
<proteinExistence type="inferred from homology"/>
<comment type="similarity">
    <text evidence="2">Belongs to the bacterial ribosomal protein bL27 family.</text>
</comment>
<keyword evidence="3" id="KW-0809">Transit peptide</keyword>
<accession>A0A6P7YM49</accession>
<dbReference type="OrthoDB" id="1867012at2759"/>
<gene>
    <name evidence="10" type="primary">MRPL27</name>
</gene>
<dbReference type="GO" id="GO:0003735">
    <property type="term" value="F:structural constituent of ribosome"/>
    <property type="evidence" value="ECO:0007669"/>
    <property type="project" value="InterPro"/>
</dbReference>
<dbReference type="Pfam" id="PF01016">
    <property type="entry name" value="Ribosomal_L27"/>
    <property type="match status" value="1"/>
</dbReference>
<dbReference type="GO" id="GO:0005743">
    <property type="term" value="C:mitochondrial inner membrane"/>
    <property type="evidence" value="ECO:0007669"/>
    <property type="project" value="UniProtKB-ARBA"/>
</dbReference>
<dbReference type="PRINTS" id="PR00063">
    <property type="entry name" value="RIBOSOMALL27"/>
</dbReference>
<dbReference type="GO" id="GO:0005762">
    <property type="term" value="C:mitochondrial large ribosomal subunit"/>
    <property type="evidence" value="ECO:0007669"/>
    <property type="project" value="TreeGrafter"/>
</dbReference>
<dbReference type="Proteomes" id="UP000515156">
    <property type="component" value="Chromosome 6"/>
</dbReference>